<dbReference type="Pfam" id="PF00126">
    <property type="entry name" value="HTH_1"/>
    <property type="match status" value="1"/>
</dbReference>
<evidence type="ECO:0000256" key="2">
    <source>
        <dbReference type="ARBA" id="ARBA00023015"/>
    </source>
</evidence>
<evidence type="ECO:0000256" key="3">
    <source>
        <dbReference type="ARBA" id="ARBA00023125"/>
    </source>
</evidence>
<evidence type="ECO:0000256" key="4">
    <source>
        <dbReference type="ARBA" id="ARBA00023163"/>
    </source>
</evidence>
<dbReference type="GO" id="GO:0003677">
    <property type="term" value="F:DNA binding"/>
    <property type="evidence" value="ECO:0007669"/>
    <property type="project" value="UniProtKB-KW"/>
</dbReference>
<evidence type="ECO:0000259" key="5">
    <source>
        <dbReference type="PROSITE" id="PS50931"/>
    </source>
</evidence>
<evidence type="ECO:0000256" key="1">
    <source>
        <dbReference type="ARBA" id="ARBA00009437"/>
    </source>
</evidence>
<dbReference type="InterPro" id="IPR000847">
    <property type="entry name" value="LysR_HTH_N"/>
</dbReference>
<comment type="similarity">
    <text evidence="1">Belongs to the LysR transcriptional regulatory family.</text>
</comment>
<dbReference type="Proteomes" id="UP001519272">
    <property type="component" value="Unassembled WGS sequence"/>
</dbReference>
<dbReference type="Gene3D" id="3.40.190.10">
    <property type="entry name" value="Periplasmic binding protein-like II"/>
    <property type="match status" value="2"/>
</dbReference>
<dbReference type="RefSeq" id="WP_210090030.1">
    <property type="nucleotide sequence ID" value="NZ_JAGGKG010000015.1"/>
</dbReference>
<evidence type="ECO:0000313" key="6">
    <source>
        <dbReference type="EMBL" id="MBP1906431.1"/>
    </source>
</evidence>
<keyword evidence="2" id="KW-0805">Transcription regulation</keyword>
<reference evidence="6 7" key="1">
    <citation type="submission" date="2021-03" db="EMBL/GenBank/DDBJ databases">
        <title>Genomic Encyclopedia of Type Strains, Phase IV (KMG-IV): sequencing the most valuable type-strain genomes for metagenomic binning, comparative biology and taxonomic classification.</title>
        <authorList>
            <person name="Goeker M."/>
        </authorList>
    </citation>
    <scope>NUCLEOTIDE SEQUENCE [LARGE SCALE GENOMIC DNA]</scope>
    <source>
        <strain evidence="6 7">DSM 14349</strain>
    </source>
</reference>
<keyword evidence="4" id="KW-0804">Transcription</keyword>
<protein>
    <submittedName>
        <fullName evidence="6">DNA-binding transcriptional LysR family regulator</fullName>
    </submittedName>
</protein>
<sequence length="289" mass="32313">MESSDLKIFQAVAKAGSITKAAQMLNYVQSNVTTRIQALETELGIPLFYRSNRGMSLTPAGEDLLTYADQIIMLLEEAYNKIKYSDSAAGSLKLGSIETAVSPYLLPILKTYQADFPNVQVILTTGSTHELLQKVRLGELQGAFIYGEVQEQQLNYHPLFEDELVLISELDRSDSLDSLLSLPMLFFEVGCTHQERVEQLLRDFHIHHFEMKPFGTMEVIVNSVSAGLGISLLPYSAVKAAEQAKRISCHSLPEAYRKLEIGFVYRSESNYFTSLTKLIELLLCGKMSV</sequence>
<dbReference type="EMBL" id="JAGGKG010000015">
    <property type="protein sequence ID" value="MBP1906431.1"/>
    <property type="molecule type" value="Genomic_DNA"/>
</dbReference>
<dbReference type="PROSITE" id="PS50931">
    <property type="entry name" value="HTH_LYSR"/>
    <property type="match status" value="1"/>
</dbReference>
<accession>A0ABS4FV27</accession>
<organism evidence="6 7">
    <name type="scientific">Paenibacillus turicensis</name>
    <dbReference type="NCBI Taxonomy" id="160487"/>
    <lineage>
        <taxon>Bacteria</taxon>
        <taxon>Bacillati</taxon>
        <taxon>Bacillota</taxon>
        <taxon>Bacilli</taxon>
        <taxon>Bacillales</taxon>
        <taxon>Paenibacillaceae</taxon>
        <taxon>Paenibacillus</taxon>
    </lineage>
</organism>
<evidence type="ECO:0000313" key="7">
    <source>
        <dbReference type="Proteomes" id="UP001519272"/>
    </source>
</evidence>
<name>A0ABS4FV27_9BACL</name>
<dbReference type="Pfam" id="PF03466">
    <property type="entry name" value="LysR_substrate"/>
    <property type="match status" value="1"/>
</dbReference>
<comment type="caution">
    <text evidence="6">The sequence shown here is derived from an EMBL/GenBank/DDBJ whole genome shotgun (WGS) entry which is preliminary data.</text>
</comment>
<dbReference type="SUPFAM" id="SSF53850">
    <property type="entry name" value="Periplasmic binding protein-like II"/>
    <property type="match status" value="1"/>
</dbReference>
<proteinExistence type="inferred from homology"/>
<dbReference type="InterPro" id="IPR005119">
    <property type="entry name" value="LysR_subst-bd"/>
</dbReference>
<dbReference type="InterPro" id="IPR036390">
    <property type="entry name" value="WH_DNA-bd_sf"/>
</dbReference>
<keyword evidence="3 6" id="KW-0238">DNA-binding</keyword>
<dbReference type="PANTHER" id="PTHR30126:SF40">
    <property type="entry name" value="HTH-TYPE TRANSCRIPTIONAL REGULATOR GLTR"/>
    <property type="match status" value="1"/>
</dbReference>
<dbReference type="SUPFAM" id="SSF46785">
    <property type="entry name" value="Winged helix' DNA-binding domain"/>
    <property type="match status" value="1"/>
</dbReference>
<dbReference type="InterPro" id="IPR036388">
    <property type="entry name" value="WH-like_DNA-bd_sf"/>
</dbReference>
<dbReference type="PANTHER" id="PTHR30126">
    <property type="entry name" value="HTH-TYPE TRANSCRIPTIONAL REGULATOR"/>
    <property type="match status" value="1"/>
</dbReference>
<gene>
    <name evidence="6" type="ORF">J2Z32_003081</name>
</gene>
<dbReference type="Gene3D" id="1.10.10.10">
    <property type="entry name" value="Winged helix-like DNA-binding domain superfamily/Winged helix DNA-binding domain"/>
    <property type="match status" value="1"/>
</dbReference>
<dbReference type="PRINTS" id="PR00039">
    <property type="entry name" value="HTHLYSR"/>
</dbReference>
<feature type="domain" description="HTH lysR-type" evidence="5">
    <location>
        <begin position="1"/>
        <end position="58"/>
    </location>
</feature>
<keyword evidence="7" id="KW-1185">Reference proteome</keyword>